<feature type="region of interest" description="Disordered" evidence="1">
    <location>
        <begin position="96"/>
        <end position="119"/>
    </location>
</feature>
<comment type="caution">
    <text evidence="2">The sequence shown here is derived from an EMBL/GenBank/DDBJ whole genome shotgun (WGS) entry which is preliminary data.</text>
</comment>
<sequence>EYTDAKKSNEMYYPRFTKVIINFFMTKDSSIQRRNKVNWHYVRDDQMFTTIKLVLRHQNTQQFSAILPIELTNGGIRNSVAYKEYYAIASGAAPPKTKASVRKTQSSSDTTITPPAAAGTRLLTSVKGKQPAKSSKAKGLSVLFEVAITEAEQMKLATKRSLPQTHISQASGSGADEGTGIILGVPDVPTYKSDEEISWKSSDEDDDDDVDDQIDADDDDDD</sequence>
<reference evidence="2" key="1">
    <citation type="journal article" date="2019" name="Sci. Rep.">
        <title>Draft genome of Tanacetum cinerariifolium, the natural source of mosquito coil.</title>
        <authorList>
            <person name="Yamashiro T."/>
            <person name="Shiraishi A."/>
            <person name="Satake H."/>
            <person name="Nakayama K."/>
        </authorList>
    </citation>
    <scope>NUCLEOTIDE SEQUENCE</scope>
</reference>
<feature type="compositionally biased region" description="Polar residues" evidence="1">
    <location>
        <begin position="102"/>
        <end position="113"/>
    </location>
</feature>
<dbReference type="EMBL" id="BKCJ011222484">
    <property type="protein sequence ID" value="GFD06066.1"/>
    <property type="molecule type" value="Genomic_DNA"/>
</dbReference>
<evidence type="ECO:0000256" key="1">
    <source>
        <dbReference type="SAM" id="MobiDB-lite"/>
    </source>
</evidence>
<organism evidence="2">
    <name type="scientific">Tanacetum cinerariifolium</name>
    <name type="common">Dalmatian daisy</name>
    <name type="synonym">Chrysanthemum cinerariifolium</name>
    <dbReference type="NCBI Taxonomy" id="118510"/>
    <lineage>
        <taxon>Eukaryota</taxon>
        <taxon>Viridiplantae</taxon>
        <taxon>Streptophyta</taxon>
        <taxon>Embryophyta</taxon>
        <taxon>Tracheophyta</taxon>
        <taxon>Spermatophyta</taxon>
        <taxon>Magnoliopsida</taxon>
        <taxon>eudicotyledons</taxon>
        <taxon>Gunneridae</taxon>
        <taxon>Pentapetalae</taxon>
        <taxon>asterids</taxon>
        <taxon>campanulids</taxon>
        <taxon>Asterales</taxon>
        <taxon>Asteraceae</taxon>
        <taxon>Asteroideae</taxon>
        <taxon>Anthemideae</taxon>
        <taxon>Anthemidinae</taxon>
        <taxon>Tanacetum</taxon>
    </lineage>
</organism>
<proteinExistence type="predicted"/>
<feature type="non-terminal residue" evidence="2">
    <location>
        <position position="1"/>
    </location>
</feature>
<feature type="region of interest" description="Disordered" evidence="1">
    <location>
        <begin position="158"/>
        <end position="222"/>
    </location>
</feature>
<feature type="compositionally biased region" description="Acidic residues" evidence="1">
    <location>
        <begin position="203"/>
        <end position="222"/>
    </location>
</feature>
<evidence type="ECO:0000313" key="2">
    <source>
        <dbReference type="EMBL" id="GFD06066.1"/>
    </source>
</evidence>
<feature type="compositionally biased region" description="Basic and acidic residues" evidence="1">
    <location>
        <begin position="192"/>
        <end position="202"/>
    </location>
</feature>
<gene>
    <name evidence="2" type="ORF">Tci_878035</name>
</gene>
<name>A0A699TAR6_TANCI</name>
<feature type="compositionally biased region" description="Polar residues" evidence="1">
    <location>
        <begin position="161"/>
        <end position="172"/>
    </location>
</feature>
<protein>
    <submittedName>
        <fullName evidence="2">Uncharacterized protein</fullName>
    </submittedName>
</protein>
<dbReference type="AlphaFoldDB" id="A0A699TAR6"/>
<accession>A0A699TAR6</accession>